<evidence type="ECO:0000313" key="2">
    <source>
        <dbReference type="EMBL" id="MFD0856067.1"/>
    </source>
</evidence>
<evidence type="ECO:0000259" key="1">
    <source>
        <dbReference type="SMART" id="SM00507"/>
    </source>
</evidence>
<reference evidence="3" key="1">
    <citation type="journal article" date="2019" name="Int. J. Syst. Evol. Microbiol.">
        <title>The Global Catalogue of Microorganisms (GCM) 10K type strain sequencing project: providing services to taxonomists for standard genome sequencing and annotation.</title>
        <authorList>
            <consortium name="The Broad Institute Genomics Platform"/>
            <consortium name="The Broad Institute Genome Sequencing Center for Infectious Disease"/>
            <person name="Wu L."/>
            <person name="Ma J."/>
        </authorList>
    </citation>
    <scope>NUCLEOTIDE SEQUENCE [LARGE SCALE GENOMIC DNA]</scope>
    <source>
        <strain evidence="3">JCM 31696</strain>
    </source>
</reference>
<dbReference type="SMART" id="SM00507">
    <property type="entry name" value="HNHc"/>
    <property type="match status" value="1"/>
</dbReference>
<dbReference type="GO" id="GO:0004519">
    <property type="term" value="F:endonuclease activity"/>
    <property type="evidence" value="ECO:0007669"/>
    <property type="project" value="UniProtKB-KW"/>
</dbReference>
<dbReference type="InterPro" id="IPR003615">
    <property type="entry name" value="HNH_nuc"/>
</dbReference>
<proteinExistence type="predicted"/>
<feature type="domain" description="HNH nuclease" evidence="1">
    <location>
        <begin position="15"/>
        <end position="66"/>
    </location>
</feature>
<dbReference type="CDD" id="cd00085">
    <property type="entry name" value="HNHc"/>
    <property type="match status" value="1"/>
</dbReference>
<comment type="caution">
    <text evidence="2">The sequence shown here is derived from an EMBL/GenBank/DDBJ whole genome shotgun (WGS) entry which is preliminary data.</text>
</comment>
<keyword evidence="2" id="KW-0540">Nuclease</keyword>
<keyword evidence="3" id="KW-1185">Reference proteome</keyword>
<evidence type="ECO:0000313" key="3">
    <source>
        <dbReference type="Proteomes" id="UP001597083"/>
    </source>
</evidence>
<sequence>HDPAHGRTAYRPTTALRRTIEARHVTCAFPTCNRRSSRCDLDHTIPWGRGPTCQCNLAPLCRKHHRGKQTPGWRLVQPWPGLLIWITPSGSWHITLPDRQ</sequence>
<dbReference type="Proteomes" id="UP001597083">
    <property type="component" value="Unassembled WGS sequence"/>
</dbReference>
<keyword evidence="2" id="KW-0378">Hydrolase</keyword>
<dbReference type="Gene3D" id="1.10.30.50">
    <property type="match status" value="1"/>
</dbReference>
<name>A0ABW3CR41_9ACTN</name>
<feature type="non-terminal residue" evidence="2">
    <location>
        <position position="1"/>
    </location>
</feature>
<protein>
    <submittedName>
        <fullName evidence="2">HNH endonuclease signature motif containing protein</fullName>
    </submittedName>
</protein>
<accession>A0ABW3CR41</accession>
<keyword evidence="2" id="KW-0255">Endonuclease</keyword>
<dbReference type="EMBL" id="JBHTIR010003938">
    <property type="protein sequence ID" value="MFD0856067.1"/>
    <property type="molecule type" value="Genomic_DNA"/>
</dbReference>
<organism evidence="2 3">
    <name type="scientific">Actinomadura adrarensis</name>
    <dbReference type="NCBI Taxonomy" id="1819600"/>
    <lineage>
        <taxon>Bacteria</taxon>
        <taxon>Bacillati</taxon>
        <taxon>Actinomycetota</taxon>
        <taxon>Actinomycetes</taxon>
        <taxon>Streptosporangiales</taxon>
        <taxon>Thermomonosporaceae</taxon>
        <taxon>Actinomadura</taxon>
    </lineage>
</organism>
<gene>
    <name evidence="2" type="ORF">ACFQ07_27760</name>
</gene>